<proteinExistence type="predicted"/>
<evidence type="ECO:0000313" key="2">
    <source>
        <dbReference type="EMBL" id="KAG0488169.1"/>
    </source>
</evidence>
<dbReference type="OrthoDB" id="732707at2759"/>
<evidence type="ECO:0000256" key="1">
    <source>
        <dbReference type="SAM" id="MobiDB-lite"/>
    </source>
</evidence>
<dbReference type="Proteomes" id="UP000636800">
    <property type="component" value="Chromosome 3"/>
</dbReference>
<organism evidence="2 3">
    <name type="scientific">Vanilla planifolia</name>
    <name type="common">Vanilla</name>
    <dbReference type="NCBI Taxonomy" id="51239"/>
    <lineage>
        <taxon>Eukaryota</taxon>
        <taxon>Viridiplantae</taxon>
        <taxon>Streptophyta</taxon>
        <taxon>Embryophyta</taxon>
        <taxon>Tracheophyta</taxon>
        <taxon>Spermatophyta</taxon>
        <taxon>Magnoliopsida</taxon>
        <taxon>Liliopsida</taxon>
        <taxon>Asparagales</taxon>
        <taxon>Orchidaceae</taxon>
        <taxon>Vanilloideae</taxon>
        <taxon>Vanilleae</taxon>
        <taxon>Vanilla</taxon>
    </lineage>
</organism>
<sequence>MTPTEASSICNHELPQMVARTPLLAGEALLGERVGNYRELFSTRRPCPEFSKRGTHAGDGGIDVDETGAETDKVGIVSVDEFYQLGLECSEVGSEFGAKAQGGTKERRSAI</sequence>
<comment type="caution">
    <text evidence="2">The sequence shown here is derived from an EMBL/GenBank/DDBJ whole genome shotgun (WGS) entry which is preliminary data.</text>
</comment>
<dbReference type="EMBL" id="JADCNL010000003">
    <property type="protein sequence ID" value="KAG0488169.1"/>
    <property type="molecule type" value="Genomic_DNA"/>
</dbReference>
<evidence type="ECO:0000313" key="3">
    <source>
        <dbReference type="Proteomes" id="UP000636800"/>
    </source>
</evidence>
<gene>
    <name evidence="2" type="ORF">HPP92_006980</name>
</gene>
<reference evidence="2 3" key="1">
    <citation type="journal article" date="2020" name="Nat. Food">
        <title>A phased Vanilla planifolia genome enables genetic improvement of flavour and production.</title>
        <authorList>
            <person name="Hasing T."/>
            <person name="Tang H."/>
            <person name="Brym M."/>
            <person name="Khazi F."/>
            <person name="Huang T."/>
            <person name="Chambers A.H."/>
        </authorList>
    </citation>
    <scope>NUCLEOTIDE SEQUENCE [LARGE SCALE GENOMIC DNA]</scope>
    <source>
        <tissue evidence="2">Leaf</tissue>
    </source>
</reference>
<accession>A0A835V5G3</accession>
<feature type="region of interest" description="Disordered" evidence="1">
    <location>
        <begin position="48"/>
        <end position="67"/>
    </location>
</feature>
<keyword evidence="3" id="KW-1185">Reference proteome</keyword>
<dbReference type="AlphaFoldDB" id="A0A835V5G3"/>
<protein>
    <submittedName>
        <fullName evidence="2">Uncharacterized protein</fullName>
    </submittedName>
</protein>
<name>A0A835V5G3_VANPL</name>